<gene>
    <name evidence="1" type="ORF">AVO44_02010</name>
</gene>
<keyword evidence="2" id="KW-1185">Reference proteome</keyword>
<dbReference type="Proteomes" id="UP000053690">
    <property type="component" value="Unassembled WGS sequence"/>
</dbReference>
<reference evidence="2" key="1">
    <citation type="submission" date="2015-12" db="EMBL/GenBank/DDBJ databases">
        <authorList>
            <person name="Zhang G."/>
            <person name="Stingl U."/>
        </authorList>
    </citation>
    <scope>NUCLEOTIDE SEQUENCE [LARGE SCALE GENOMIC DNA]</scope>
    <source>
        <strain evidence="2">ZGT108</strain>
    </source>
</reference>
<protein>
    <submittedName>
        <fullName evidence="1">Uncharacterized protein</fullName>
    </submittedName>
</protein>
<name>A0A0X3U4E4_9RHOB</name>
<proteinExistence type="predicted"/>
<dbReference type="EMBL" id="LQBP01000001">
    <property type="protein sequence ID" value="KUJ82071.1"/>
    <property type="molecule type" value="Genomic_DNA"/>
</dbReference>
<evidence type="ECO:0000313" key="2">
    <source>
        <dbReference type="Proteomes" id="UP000053690"/>
    </source>
</evidence>
<dbReference type="AlphaFoldDB" id="A0A0X3U4E4"/>
<organism evidence="1 2">
    <name type="scientific">Ruegeria profundi</name>
    <dbReference type="NCBI Taxonomy" id="1685378"/>
    <lineage>
        <taxon>Bacteria</taxon>
        <taxon>Pseudomonadati</taxon>
        <taxon>Pseudomonadota</taxon>
        <taxon>Alphaproteobacteria</taxon>
        <taxon>Rhodobacterales</taxon>
        <taxon>Roseobacteraceae</taxon>
        <taxon>Ruegeria</taxon>
    </lineage>
</organism>
<sequence>MGPSCGLAQTVLFGLQRGDDFDKRAATSRDRKFTASPSFSGDHSILTCLDGLVPPKFCPIFSIEKQGFGVLCLNN</sequence>
<comment type="caution">
    <text evidence="1">The sequence shown here is derived from an EMBL/GenBank/DDBJ whole genome shotgun (WGS) entry which is preliminary data.</text>
</comment>
<dbReference type="STRING" id="1685378.AVO44_02010"/>
<accession>A0A0X3U4E4</accession>
<evidence type="ECO:0000313" key="1">
    <source>
        <dbReference type="EMBL" id="KUJ82071.1"/>
    </source>
</evidence>